<evidence type="ECO:0000256" key="2">
    <source>
        <dbReference type="ARBA" id="ARBA00022448"/>
    </source>
</evidence>
<evidence type="ECO:0000313" key="8">
    <source>
        <dbReference type="EMBL" id="NMQ07514.1"/>
    </source>
</evidence>
<name>A0ABX1TEM7_9PROT</name>
<comment type="subcellular location">
    <subcellularLocation>
        <location evidence="1">Cell membrane</location>
        <topology evidence="1">Multi-pass membrane protein</topology>
    </subcellularLocation>
</comment>
<gene>
    <name evidence="8" type="ORF">E4Q08_20855</name>
</gene>
<accession>A0ABX1TEM7</accession>
<keyword evidence="5 7" id="KW-1133">Transmembrane helix</keyword>
<evidence type="ECO:0000256" key="4">
    <source>
        <dbReference type="ARBA" id="ARBA00022692"/>
    </source>
</evidence>
<feature type="transmembrane region" description="Helical" evidence="7">
    <location>
        <begin position="136"/>
        <end position="161"/>
    </location>
</feature>
<dbReference type="CDD" id="cd06173">
    <property type="entry name" value="MFS_MefA_like"/>
    <property type="match status" value="1"/>
</dbReference>
<evidence type="ECO:0000313" key="9">
    <source>
        <dbReference type="Proteomes" id="UP000886469"/>
    </source>
</evidence>
<protein>
    <submittedName>
        <fullName evidence="8">MFS transporter</fullName>
    </submittedName>
</protein>
<dbReference type="InterPro" id="IPR036259">
    <property type="entry name" value="MFS_trans_sf"/>
</dbReference>
<proteinExistence type="predicted"/>
<evidence type="ECO:0000256" key="7">
    <source>
        <dbReference type="SAM" id="Phobius"/>
    </source>
</evidence>
<feature type="transmembrane region" description="Helical" evidence="7">
    <location>
        <begin position="167"/>
        <end position="188"/>
    </location>
</feature>
<dbReference type="Proteomes" id="UP000886469">
    <property type="component" value="Unassembled WGS sequence"/>
</dbReference>
<keyword evidence="3" id="KW-1003">Cell membrane</keyword>
<sequence>MRRRCRAHHFFGQLVSLAGTWMQQIAMIWLAYRLSNSAFVLGTIGFASQIPILIFASIGGVWTDRLDRRRLLMWTQALSMLQAIVLAALAWQEWVSPGLLMGLALFLGCINALDVPARQAIAIQLVDDPDDLPNAIALNSLLMNSARFVGPALAGFVVAAVGEAICFLLHALSYLAVLIALGAIRITVLPNRSMPTPDGSSPVAV</sequence>
<reference evidence="8" key="1">
    <citation type="submission" date="2019-03" db="EMBL/GenBank/DDBJ databases">
        <title>Metabolic reconstructions from genomes of highly enriched 'Candidatus Accumulibacter' and 'Candidatus Competibacter' bioreactor populations.</title>
        <authorList>
            <person name="Annavajhala M.K."/>
            <person name="Welles L."/>
            <person name="Abbas B."/>
            <person name="Sorokin D."/>
            <person name="Park H."/>
            <person name="Van Loosdrecht M."/>
            <person name="Chandran K."/>
        </authorList>
    </citation>
    <scope>NUCLEOTIDE SEQUENCE</scope>
    <source>
        <strain evidence="8">SBR_L</strain>
    </source>
</reference>
<feature type="transmembrane region" description="Helical" evidence="7">
    <location>
        <begin position="12"/>
        <end position="32"/>
    </location>
</feature>
<keyword evidence="2" id="KW-0813">Transport</keyword>
<dbReference type="InterPro" id="IPR010290">
    <property type="entry name" value="TM_effector"/>
</dbReference>
<evidence type="ECO:0000256" key="3">
    <source>
        <dbReference type="ARBA" id="ARBA00022475"/>
    </source>
</evidence>
<dbReference type="Pfam" id="PF05977">
    <property type="entry name" value="MFS_3"/>
    <property type="match status" value="1"/>
</dbReference>
<evidence type="ECO:0000256" key="6">
    <source>
        <dbReference type="ARBA" id="ARBA00023136"/>
    </source>
</evidence>
<organism evidence="8 9">
    <name type="scientific">Candidatus Accumulibacter contiguus</name>
    <dbReference type="NCBI Taxonomy" id="2954381"/>
    <lineage>
        <taxon>Bacteria</taxon>
        <taxon>Pseudomonadati</taxon>
        <taxon>Pseudomonadota</taxon>
        <taxon>Betaproteobacteria</taxon>
        <taxon>Candidatus Accumulibacter</taxon>
    </lineage>
</organism>
<evidence type="ECO:0000256" key="5">
    <source>
        <dbReference type="ARBA" id="ARBA00022989"/>
    </source>
</evidence>
<keyword evidence="4 7" id="KW-0812">Transmembrane</keyword>
<dbReference type="EMBL" id="SPMX01000080">
    <property type="protein sequence ID" value="NMQ07514.1"/>
    <property type="molecule type" value="Genomic_DNA"/>
</dbReference>
<dbReference type="Gene3D" id="1.20.1250.20">
    <property type="entry name" value="MFS general substrate transporter like domains"/>
    <property type="match status" value="1"/>
</dbReference>
<dbReference type="SUPFAM" id="SSF103473">
    <property type="entry name" value="MFS general substrate transporter"/>
    <property type="match status" value="1"/>
</dbReference>
<feature type="transmembrane region" description="Helical" evidence="7">
    <location>
        <begin position="38"/>
        <end position="59"/>
    </location>
</feature>
<evidence type="ECO:0000256" key="1">
    <source>
        <dbReference type="ARBA" id="ARBA00004651"/>
    </source>
</evidence>
<dbReference type="PANTHER" id="PTHR23513">
    <property type="entry name" value="INTEGRAL MEMBRANE EFFLUX PROTEIN-RELATED"/>
    <property type="match status" value="1"/>
</dbReference>
<dbReference type="RefSeq" id="WP_169071796.1">
    <property type="nucleotide sequence ID" value="NZ_JAZKUC010000001.1"/>
</dbReference>
<keyword evidence="9" id="KW-1185">Reference proteome</keyword>
<feature type="transmembrane region" description="Helical" evidence="7">
    <location>
        <begin position="71"/>
        <end position="91"/>
    </location>
</feature>
<keyword evidence="6 7" id="KW-0472">Membrane</keyword>
<dbReference type="PANTHER" id="PTHR23513:SF11">
    <property type="entry name" value="STAPHYLOFERRIN A TRANSPORTER"/>
    <property type="match status" value="1"/>
</dbReference>
<comment type="caution">
    <text evidence="8">The sequence shown here is derived from an EMBL/GenBank/DDBJ whole genome shotgun (WGS) entry which is preliminary data.</text>
</comment>